<accession>A0A1S8NBK4</accession>
<reference evidence="1 2" key="1">
    <citation type="submission" date="2016-05" db="EMBL/GenBank/DDBJ databases">
        <title>Microbial solvent formation.</title>
        <authorList>
            <person name="Poehlein A."/>
            <person name="Montoya Solano J.D."/>
            <person name="Flitsch S."/>
            <person name="Krabben P."/>
            <person name="Duerre P."/>
            <person name="Daniel R."/>
        </authorList>
    </citation>
    <scope>NUCLEOTIDE SEQUENCE [LARGE SCALE GENOMIC DNA]</scope>
    <source>
        <strain evidence="1 2">L1-8</strain>
    </source>
</reference>
<comment type="caution">
    <text evidence="1">The sequence shown here is derived from an EMBL/GenBank/DDBJ whole genome shotgun (WGS) entry which is preliminary data.</text>
</comment>
<organism evidence="1 2">
    <name type="scientific">Clostridium saccharobutylicum</name>
    <dbReference type="NCBI Taxonomy" id="169679"/>
    <lineage>
        <taxon>Bacteria</taxon>
        <taxon>Bacillati</taxon>
        <taxon>Bacillota</taxon>
        <taxon>Clostridia</taxon>
        <taxon>Eubacteriales</taxon>
        <taxon>Clostridiaceae</taxon>
        <taxon>Clostridium</taxon>
    </lineage>
</organism>
<protein>
    <submittedName>
        <fullName evidence="1">Uncharacterized protein</fullName>
    </submittedName>
</protein>
<dbReference type="STRING" id="169679.CSACC_15840"/>
<evidence type="ECO:0000313" key="1">
    <source>
        <dbReference type="EMBL" id="OOM13864.1"/>
    </source>
</evidence>
<evidence type="ECO:0000313" key="2">
    <source>
        <dbReference type="Proteomes" id="UP000191154"/>
    </source>
</evidence>
<dbReference type="RefSeq" id="WP_278281506.1">
    <property type="nucleotide sequence ID" value="NZ_LZYZ01000003.1"/>
</dbReference>
<proteinExistence type="predicted"/>
<name>A0A1S8NBK4_CLOSA</name>
<dbReference type="Proteomes" id="UP000191154">
    <property type="component" value="Unassembled WGS sequence"/>
</dbReference>
<gene>
    <name evidence="1" type="ORF">CLOSAC_19500</name>
</gene>
<sequence length="42" mass="4814">MVLVVIFLCAVLIGFNIIYNTDETQEKNDTIESEVKKNVKKL</sequence>
<dbReference type="AlphaFoldDB" id="A0A1S8NBK4"/>
<dbReference type="EMBL" id="LZYZ01000003">
    <property type="protein sequence ID" value="OOM13864.1"/>
    <property type="molecule type" value="Genomic_DNA"/>
</dbReference>